<keyword evidence="1" id="KW-0413">Isomerase</keyword>
<dbReference type="Pfam" id="PF11553">
    <property type="entry name" value="DUF3231"/>
    <property type="match status" value="2"/>
</dbReference>
<gene>
    <name evidence="1" type="ORF">BWZ43_12355</name>
</gene>
<name>A0A8E2I7I3_9BACI</name>
<dbReference type="Gene3D" id="1.20.1260.10">
    <property type="match status" value="2"/>
</dbReference>
<reference evidence="1 2" key="1">
    <citation type="submission" date="2017-01" db="EMBL/GenBank/DDBJ databases">
        <title>Draft genome sequence of Bacillus oleronius.</title>
        <authorList>
            <person name="Allam M."/>
        </authorList>
    </citation>
    <scope>NUCLEOTIDE SEQUENCE [LARGE SCALE GENOMIC DNA]</scope>
    <source>
        <strain evidence="1 2">DSM 9356</strain>
    </source>
</reference>
<comment type="caution">
    <text evidence="1">The sequence shown here is derived from an EMBL/GenBank/DDBJ whole genome shotgun (WGS) entry which is preliminary data.</text>
</comment>
<dbReference type="AlphaFoldDB" id="A0A8E2I7I3"/>
<dbReference type="InterPro" id="IPR021617">
    <property type="entry name" value="DUF3231"/>
</dbReference>
<organism evidence="1 2">
    <name type="scientific">Heyndrickxia oleronia</name>
    <dbReference type="NCBI Taxonomy" id="38875"/>
    <lineage>
        <taxon>Bacteria</taxon>
        <taxon>Bacillati</taxon>
        <taxon>Bacillota</taxon>
        <taxon>Bacilli</taxon>
        <taxon>Bacillales</taxon>
        <taxon>Bacillaceae</taxon>
        <taxon>Heyndrickxia</taxon>
    </lineage>
</organism>
<proteinExistence type="predicted"/>
<accession>A0A8E2I7I3</accession>
<dbReference type="GO" id="GO:0016853">
    <property type="term" value="F:isomerase activity"/>
    <property type="evidence" value="ECO:0007669"/>
    <property type="project" value="UniProtKB-KW"/>
</dbReference>
<dbReference type="Proteomes" id="UP000189761">
    <property type="component" value="Unassembled WGS sequence"/>
</dbReference>
<dbReference type="EMBL" id="MTLA01000136">
    <property type="protein sequence ID" value="OOP68114.1"/>
    <property type="molecule type" value="Genomic_DNA"/>
</dbReference>
<protein>
    <submittedName>
        <fullName evidence="1">Sugar isomerase</fullName>
    </submittedName>
</protein>
<dbReference type="InterPro" id="IPR012347">
    <property type="entry name" value="Ferritin-like"/>
</dbReference>
<evidence type="ECO:0000313" key="2">
    <source>
        <dbReference type="Proteomes" id="UP000189761"/>
    </source>
</evidence>
<sequence>MKERNTKLTSPEIGALWGTYMNNTMAWCLITYFLHHIKDSEIEKILQKSLDFTNIRIQKITAIFNEENIPIPNGFTERDINLNTPPLFNDPFALSFVYNMGRLDMIFYSFTIVNTARHDITSFFSAALSEASMLYEDAVALLLSKGLYDRPPNIPYPTEVKYIKKETYINGIFHKRRPLNVNELTEIFFNIERNYFSILLCTGCLQVVRDKEVKDYIKKGKEISTKQIKFFNDLLFKEDLLGITTVNMEVTESQDSPFSEKLIMNLFNTLNALDISLLGHSLSTSLRTDLSLQISKIIAEILSYTKDGFDLMVNRGWLEEPPAAPDRRALEKNE</sequence>
<dbReference type="RefSeq" id="WP_078110275.1">
    <property type="nucleotide sequence ID" value="NZ_CP065424.1"/>
</dbReference>
<evidence type="ECO:0000313" key="1">
    <source>
        <dbReference type="EMBL" id="OOP68114.1"/>
    </source>
</evidence>
<keyword evidence="2" id="KW-1185">Reference proteome</keyword>